<dbReference type="PRINTS" id="PR00385">
    <property type="entry name" value="P450"/>
</dbReference>
<dbReference type="InterPro" id="IPR017972">
    <property type="entry name" value="Cyt_P450_CS"/>
</dbReference>
<keyword evidence="2" id="KW-0503">Monooxygenase</keyword>
<evidence type="ECO:0000256" key="1">
    <source>
        <dbReference type="ARBA" id="ARBA00010617"/>
    </source>
</evidence>
<dbReference type="InterPro" id="IPR001128">
    <property type="entry name" value="Cyt_P450"/>
</dbReference>
<keyword evidence="2" id="KW-0479">Metal-binding</keyword>
<keyword evidence="2" id="KW-0560">Oxidoreductase</keyword>
<dbReference type="PRINTS" id="PR00359">
    <property type="entry name" value="BP450"/>
</dbReference>
<dbReference type="PANTHER" id="PTHR46696:SF1">
    <property type="entry name" value="CYTOCHROME P450 YJIB-RELATED"/>
    <property type="match status" value="1"/>
</dbReference>
<keyword evidence="2" id="KW-0349">Heme</keyword>
<dbReference type="SUPFAM" id="SSF48264">
    <property type="entry name" value="Cytochrome P450"/>
    <property type="match status" value="1"/>
</dbReference>
<protein>
    <submittedName>
        <fullName evidence="3">Cytochrome P450</fullName>
    </submittedName>
</protein>
<dbReference type="InterPro" id="IPR036396">
    <property type="entry name" value="Cyt_P450_sf"/>
</dbReference>
<dbReference type="RefSeq" id="WP_340364641.1">
    <property type="nucleotide sequence ID" value="NZ_JBBKZV010000009.1"/>
</dbReference>
<gene>
    <name evidence="3" type="ORF">WKW80_16420</name>
</gene>
<dbReference type="EMBL" id="JBBKZV010000009">
    <property type="protein sequence ID" value="MEJ8823602.1"/>
    <property type="molecule type" value="Genomic_DNA"/>
</dbReference>
<reference evidence="3 4" key="1">
    <citation type="submission" date="2024-03" db="EMBL/GenBank/DDBJ databases">
        <title>Novel species of the genus Variovorax.</title>
        <authorList>
            <person name="Liu Q."/>
            <person name="Xin Y.-H."/>
        </authorList>
    </citation>
    <scope>NUCLEOTIDE SEQUENCE [LARGE SCALE GENOMIC DNA]</scope>
    <source>
        <strain evidence="3 4">KACC 18501</strain>
    </source>
</reference>
<dbReference type="Pfam" id="PF00067">
    <property type="entry name" value="p450"/>
    <property type="match status" value="1"/>
</dbReference>
<proteinExistence type="inferred from homology"/>
<evidence type="ECO:0000313" key="3">
    <source>
        <dbReference type="EMBL" id="MEJ8823602.1"/>
    </source>
</evidence>
<dbReference type="CDD" id="cd20625">
    <property type="entry name" value="CYP164-like"/>
    <property type="match status" value="1"/>
</dbReference>
<dbReference type="PROSITE" id="PS00086">
    <property type="entry name" value="CYTOCHROME_P450"/>
    <property type="match status" value="1"/>
</dbReference>
<keyword evidence="2" id="KW-0408">Iron</keyword>
<organism evidence="3 4">
    <name type="scientific">Variovorax humicola</name>
    <dbReference type="NCBI Taxonomy" id="1769758"/>
    <lineage>
        <taxon>Bacteria</taxon>
        <taxon>Pseudomonadati</taxon>
        <taxon>Pseudomonadota</taxon>
        <taxon>Betaproteobacteria</taxon>
        <taxon>Burkholderiales</taxon>
        <taxon>Comamonadaceae</taxon>
        <taxon>Variovorax</taxon>
    </lineage>
</organism>
<comment type="similarity">
    <text evidence="1 2">Belongs to the cytochrome P450 family.</text>
</comment>
<evidence type="ECO:0000256" key="2">
    <source>
        <dbReference type="RuleBase" id="RU000461"/>
    </source>
</evidence>
<keyword evidence="4" id="KW-1185">Reference proteome</keyword>
<name>A0ABU8W0N1_9BURK</name>
<dbReference type="InterPro" id="IPR002397">
    <property type="entry name" value="Cyt_P450_B"/>
</dbReference>
<evidence type="ECO:0000313" key="4">
    <source>
        <dbReference type="Proteomes" id="UP001363010"/>
    </source>
</evidence>
<accession>A0ABU8W0N1</accession>
<comment type="caution">
    <text evidence="3">The sequence shown here is derived from an EMBL/GenBank/DDBJ whole genome shotgun (WGS) entry which is preliminary data.</text>
</comment>
<dbReference type="Proteomes" id="UP001363010">
    <property type="component" value="Unassembled WGS sequence"/>
</dbReference>
<sequence>MSALPMPAAVPSPLRRPIIDAAFRADPYPSYAALREAGPIHWSEEFFGGAWLLTRHVDVEAVLRDAMRFSAQRTGGWVMQSAAARSELRDFQQLFARAMLFVDAPDHTRIRGVLNAGFRSDVLQQFVPAIERRVDALLDAVDADEGFDFMQALARPLPAEVMAMLMDIPVADRGDFIAWSDDLATFIGAPMPSLEQARRARTSLLAMSSYFEQLVPQRRHAPGDDLVSRLLRAEAAGDIQPGAELLAQCAMLLFAGHETTRNLLGNGLRALLADPVAWQRLRHEPARLPGAVRELLRFDSPVQYTGRRVAADLTLHGRKLCRGELVVALIGSANRDPMRYEQAERLDITRRPGGLLSFGAGPHVCIGANLTLMEAEIVFRRLLHRFPQLSLVDTQPRWSGNAVYRGLNDLMVRQARQGVAS</sequence>
<dbReference type="Gene3D" id="1.10.630.10">
    <property type="entry name" value="Cytochrome P450"/>
    <property type="match status" value="1"/>
</dbReference>
<dbReference type="PANTHER" id="PTHR46696">
    <property type="entry name" value="P450, PUTATIVE (EUROFUNG)-RELATED"/>
    <property type="match status" value="1"/>
</dbReference>